<dbReference type="Gene3D" id="3.10.10.10">
    <property type="entry name" value="HIV Type 1 Reverse Transcriptase, subunit A, domain 1"/>
    <property type="match status" value="1"/>
</dbReference>
<dbReference type="InterPro" id="IPR043502">
    <property type="entry name" value="DNA/RNA_pol_sf"/>
</dbReference>
<dbReference type="InterPro" id="IPR000477">
    <property type="entry name" value="RT_dom"/>
</dbReference>
<reference evidence="2" key="1">
    <citation type="journal article" date="2022" name="Plant J.">
        <title>Strategies of tolerance reflected in two North American maple genomes.</title>
        <authorList>
            <person name="McEvoy S.L."/>
            <person name="Sezen U.U."/>
            <person name="Trouern-Trend A."/>
            <person name="McMahon S.M."/>
            <person name="Schaberg P.G."/>
            <person name="Yang J."/>
            <person name="Wegrzyn J.L."/>
            <person name="Swenson N.G."/>
        </authorList>
    </citation>
    <scope>NUCLEOTIDE SEQUENCE</scope>
    <source>
        <strain evidence="2">NS2018</strain>
    </source>
</reference>
<dbReference type="PANTHER" id="PTHR24559:SF444">
    <property type="entry name" value="REVERSE TRANSCRIPTASE DOMAIN-CONTAINING PROTEIN"/>
    <property type="match status" value="1"/>
</dbReference>
<sequence length="272" mass="31039">MVNTELPGTGGEPLGSVTRQMEVEKDTFEEEMPEEERGGLAEELEEVVVREENPPKTVKIGSTLAPEHKAMLQKVLRDYNDVFAWSHEEMPGIPPNLVAHRLNVDPTFKPVKQKRRYFNPNRNSAVQEEVDKLLCTGFIREARYPEWIANVVMVPKANGKWRMCVDYTDLNRTCPKNSFPLPKIDQLVDSTAGNKTLSFMDAFSGYNQITMHPSDQEKTSFITNQGLYCYKMMPFGLKNAGATYQRLVNKLFKEQIGCTMEVYVDDMITKSQ</sequence>
<evidence type="ECO:0000313" key="3">
    <source>
        <dbReference type="Proteomes" id="UP001168877"/>
    </source>
</evidence>
<accession>A0AA39S6V8</accession>
<comment type="caution">
    <text evidence="2">The sequence shown here is derived from an EMBL/GenBank/DDBJ whole genome shotgun (WGS) entry which is preliminary data.</text>
</comment>
<feature type="domain" description="Reverse transcriptase" evidence="1">
    <location>
        <begin position="154"/>
        <end position="269"/>
    </location>
</feature>
<dbReference type="Proteomes" id="UP001168877">
    <property type="component" value="Unassembled WGS sequence"/>
</dbReference>
<dbReference type="InterPro" id="IPR043128">
    <property type="entry name" value="Rev_trsase/Diguanyl_cyclase"/>
</dbReference>
<organism evidence="2 3">
    <name type="scientific">Acer saccharum</name>
    <name type="common">Sugar maple</name>
    <dbReference type="NCBI Taxonomy" id="4024"/>
    <lineage>
        <taxon>Eukaryota</taxon>
        <taxon>Viridiplantae</taxon>
        <taxon>Streptophyta</taxon>
        <taxon>Embryophyta</taxon>
        <taxon>Tracheophyta</taxon>
        <taxon>Spermatophyta</taxon>
        <taxon>Magnoliopsida</taxon>
        <taxon>eudicotyledons</taxon>
        <taxon>Gunneridae</taxon>
        <taxon>Pentapetalae</taxon>
        <taxon>rosids</taxon>
        <taxon>malvids</taxon>
        <taxon>Sapindales</taxon>
        <taxon>Sapindaceae</taxon>
        <taxon>Hippocastanoideae</taxon>
        <taxon>Acereae</taxon>
        <taxon>Acer</taxon>
    </lineage>
</organism>
<keyword evidence="3" id="KW-1185">Reference proteome</keyword>
<name>A0AA39S6V8_ACESA</name>
<dbReference type="Gene3D" id="3.30.70.270">
    <property type="match status" value="1"/>
</dbReference>
<dbReference type="AlphaFoldDB" id="A0AA39S6V8"/>
<evidence type="ECO:0000313" key="2">
    <source>
        <dbReference type="EMBL" id="KAK0592171.1"/>
    </source>
</evidence>
<dbReference type="EMBL" id="JAUESC010000380">
    <property type="protein sequence ID" value="KAK0592171.1"/>
    <property type="molecule type" value="Genomic_DNA"/>
</dbReference>
<dbReference type="InterPro" id="IPR053134">
    <property type="entry name" value="RNA-dir_DNA_polymerase"/>
</dbReference>
<evidence type="ECO:0000259" key="1">
    <source>
        <dbReference type="Pfam" id="PF00078"/>
    </source>
</evidence>
<reference evidence="2" key="2">
    <citation type="submission" date="2023-06" db="EMBL/GenBank/DDBJ databases">
        <authorList>
            <person name="Swenson N.G."/>
            <person name="Wegrzyn J.L."/>
            <person name="Mcevoy S.L."/>
        </authorList>
    </citation>
    <scope>NUCLEOTIDE SEQUENCE</scope>
    <source>
        <strain evidence="2">NS2018</strain>
        <tissue evidence="2">Leaf</tissue>
    </source>
</reference>
<proteinExistence type="predicted"/>
<dbReference type="PANTHER" id="PTHR24559">
    <property type="entry name" value="TRANSPOSON TY3-I GAG-POL POLYPROTEIN"/>
    <property type="match status" value="1"/>
</dbReference>
<protein>
    <recommendedName>
        <fullName evidence="1">Reverse transcriptase domain-containing protein</fullName>
    </recommendedName>
</protein>
<dbReference type="SUPFAM" id="SSF56672">
    <property type="entry name" value="DNA/RNA polymerases"/>
    <property type="match status" value="1"/>
</dbReference>
<gene>
    <name evidence="2" type="ORF">LWI29_014442</name>
</gene>
<dbReference type="CDD" id="cd01647">
    <property type="entry name" value="RT_LTR"/>
    <property type="match status" value="1"/>
</dbReference>
<dbReference type="Pfam" id="PF00078">
    <property type="entry name" value="RVT_1"/>
    <property type="match status" value="1"/>
</dbReference>